<evidence type="ECO:0000313" key="1">
    <source>
        <dbReference type="Proteomes" id="UP000504634"/>
    </source>
</evidence>
<protein>
    <submittedName>
        <fullName evidence="2">Uncharacterized protein LOC115630570</fullName>
    </submittedName>
</protein>
<proteinExistence type="predicted"/>
<dbReference type="Proteomes" id="UP000504634">
    <property type="component" value="Unplaced"/>
</dbReference>
<organism evidence="1 2">
    <name type="scientific">Drosophila lebanonensis</name>
    <name type="common">Fruit fly</name>
    <name type="synonym">Scaptodrosophila lebanonensis</name>
    <dbReference type="NCBI Taxonomy" id="7225"/>
    <lineage>
        <taxon>Eukaryota</taxon>
        <taxon>Metazoa</taxon>
        <taxon>Ecdysozoa</taxon>
        <taxon>Arthropoda</taxon>
        <taxon>Hexapoda</taxon>
        <taxon>Insecta</taxon>
        <taxon>Pterygota</taxon>
        <taxon>Neoptera</taxon>
        <taxon>Endopterygota</taxon>
        <taxon>Diptera</taxon>
        <taxon>Brachycera</taxon>
        <taxon>Muscomorpha</taxon>
        <taxon>Ephydroidea</taxon>
        <taxon>Drosophilidae</taxon>
        <taxon>Scaptodrosophila</taxon>
    </lineage>
</organism>
<reference evidence="2" key="1">
    <citation type="submission" date="2025-08" db="UniProtKB">
        <authorList>
            <consortium name="RefSeq"/>
        </authorList>
    </citation>
    <scope>IDENTIFICATION</scope>
    <source>
        <strain evidence="2">11010-0011.00</strain>
        <tissue evidence="2">Whole body</tissue>
    </source>
</reference>
<sequence>MTSATPEDEDAVAVSSAVVSDTEPICSHKTAPTKSCLSRHNSTHHSIKKKVNISTRAEIIEPEPLPPLLISNSIADDDEVFSDSLPPPKRESMCAPYIEGDTVSETFAFTHGLPAWFDDERLNEMYAL</sequence>
<name>A0A6J2U796_DROLE</name>
<dbReference type="RefSeq" id="XP_030383047.1">
    <property type="nucleotide sequence ID" value="XM_030527187.1"/>
</dbReference>
<gene>
    <name evidence="2" type="primary">LOC115630570</name>
</gene>
<dbReference type="AlphaFoldDB" id="A0A6J2U796"/>
<evidence type="ECO:0000313" key="2">
    <source>
        <dbReference type="RefSeq" id="XP_030383047.1"/>
    </source>
</evidence>
<accession>A0A6J2U796</accession>
<keyword evidence="1" id="KW-1185">Reference proteome</keyword>
<dbReference type="GeneID" id="115630570"/>